<dbReference type="InterPro" id="IPR036962">
    <property type="entry name" value="Glyco_hydro_3_N_sf"/>
</dbReference>
<dbReference type="Gene3D" id="2.60.40.10">
    <property type="entry name" value="Immunoglobulins"/>
    <property type="match status" value="1"/>
</dbReference>
<keyword evidence="6" id="KW-0136">Cellulose degradation</keyword>
<dbReference type="EMBL" id="CP144057">
    <property type="protein sequence ID" value="WWD19902.1"/>
    <property type="molecule type" value="Genomic_DNA"/>
</dbReference>
<dbReference type="SUPFAM" id="SSF51445">
    <property type="entry name" value="(Trans)glycosidases"/>
    <property type="match status" value="1"/>
</dbReference>
<gene>
    <name evidence="11" type="ORF">CI109_104371</name>
</gene>
<comment type="pathway">
    <text evidence="2">Glycan metabolism; cellulose degradation.</text>
</comment>
<proteinExistence type="inferred from homology"/>
<dbReference type="AlphaFoldDB" id="A0A5M6C1E1"/>
<dbReference type="OrthoDB" id="416222at2759"/>
<dbReference type="Proteomes" id="UP000322225">
    <property type="component" value="Chromosome 7"/>
</dbReference>
<dbReference type="PANTHER" id="PTHR42715:SF2">
    <property type="entry name" value="BETA-GLUCOSIDASE F-RELATED"/>
    <property type="match status" value="1"/>
</dbReference>
<evidence type="ECO:0000256" key="9">
    <source>
        <dbReference type="ARBA" id="ARBA00023295"/>
    </source>
</evidence>
<dbReference type="InterPro" id="IPR017853">
    <property type="entry name" value="GH"/>
</dbReference>
<dbReference type="SUPFAM" id="SSF52279">
    <property type="entry name" value="Beta-D-glucan exohydrolase, C-terminal domain"/>
    <property type="match status" value="1"/>
</dbReference>
<dbReference type="InterPro" id="IPR036881">
    <property type="entry name" value="Glyco_hydro_3_C_sf"/>
</dbReference>
<dbReference type="RefSeq" id="XP_031860343.1">
    <property type="nucleotide sequence ID" value="XM_032005382.1"/>
</dbReference>
<evidence type="ECO:0000256" key="2">
    <source>
        <dbReference type="ARBA" id="ARBA00004987"/>
    </source>
</evidence>
<keyword evidence="10" id="KW-0624">Polysaccharide degradation</keyword>
<keyword evidence="7" id="KW-0325">Glycoprotein</keyword>
<dbReference type="Gene3D" id="3.40.50.1700">
    <property type="entry name" value="Glycoside hydrolase family 3 C-terminal domain"/>
    <property type="match status" value="1"/>
</dbReference>
<evidence type="ECO:0000256" key="8">
    <source>
        <dbReference type="ARBA" id="ARBA00023277"/>
    </source>
</evidence>
<evidence type="ECO:0000256" key="10">
    <source>
        <dbReference type="ARBA" id="ARBA00023326"/>
    </source>
</evidence>
<dbReference type="InterPro" id="IPR026891">
    <property type="entry name" value="Fn3-like"/>
</dbReference>
<dbReference type="InterPro" id="IPR050288">
    <property type="entry name" value="Cellulose_deg_GH3"/>
</dbReference>
<dbReference type="GeneID" id="43589529"/>
<evidence type="ECO:0000313" key="12">
    <source>
        <dbReference type="Proteomes" id="UP000322225"/>
    </source>
</evidence>
<name>A0A5M6C1E1_9TREE</name>
<comment type="catalytic activity">
    <reaction evidence="1">
        <text>Hydrolysis of terminal, non-reducing beta-D-glucosyl residues with release of beta-D-glucose.</text>
        <dbReference type="EC" id="3.2.1.21"/>
    </reaction>
</comment>
<evidence type="ECO:0000256" key="3">
    <source>
        <dbReference type="ARBA" id="ARBA00005336"/>
    </source>
</evidence>
<evidence type="ECO:0000256" key="7">
    <source>
        <dbReference type="ARBA" id="ARBA00023180"/>
    </source>
</evidence>
<organism evidence="11 12">
    <name type="scientific">Kwoniella shandongensis</name>
    <dbReference type="NCBI Taxonomy" id="1734106"/>
    <lineage>
        <taxon>Eukaryota</taxon>
        <taxon>Fungi</taxon>
        <taxon>Dikarya</taxon>
        <taxon>Basidiomycota</taxon>
        <taxon>Agaricomycotina</taxon>
        <taxon>Tremellomycetes</taxon>
        <taxon>Tremellales</taxon>
        <taxon>Cryptococcaceae</taxon>
        <taxon>Kwoniella</taxon>
    </lineage>
</organism>
<evidence type="ECO:0000313" key="11">
    <source>
        <dbReference type="EMBL" id="WWD19902.1"/>
    </source>
</evidence>
<keyword evidence="8" id="KW-0119">Carbohydrate metabolism</keyword>
<dbReference type="Pfam" id="PF14310">
    <property type="entry name" value="Fn3-like"/>
    <property type="match status" value="1"/>
</dbReference>
<evidence type="ECO:0000256" key="6">
    <source>
        <dbReference type="ARBA" id="ARBA00023001"/>
    </source>
</evidence>
<dbReference type="Pfam" id="PF01915">
    <property type="entry name" value="Glyco_hydro_3_C"/>
    <property type="match status" value="1"/>
</dbReference>
<dbReference type="FunFam" id="3.20.20.300:FF:000002">
    <property type="entry name" value="Probable beta-glucosidase"/>
    <property type="match status" value="1"/>
</dbReference>
<evidence type="ECO:0000256" key="1">
    <source>
        <dbReference type="ARBA" id="ARBA00000448"/>
    </source>
</evidence>
<dbReference type="GO" id="GO:0008422">
    <property type="term" value="F:beta-glucosidase activity"/>
    <property type="evidence" value="ECO:0007669"/>
    <property type="project" value="UniProtKB-EC"/>
</dbReference>
<dbReference type="PRINTS" id="PR00133">
    <property type="entry name" value="GLHYDRLASE3"/>
</dbReference>
<dbReference type="Gene3D" id="3.20.20.300">
    <property type="entry name" value="Glycoside hydrolase, family 3, N-terminal domain"/>
    <property type="match status" value="1"/>
</dbReference>
<dbReference type="SMART" id="SM01217">
    <property type="entry name" value="Fn3_like"/>
    <property type="match status" value="1"/>
</dbReference>
<dbReference type="InterPro" id="IPR002772">
    <property type="entry name" value="Glyco_hydro_3_C"/>
</dbReference>
<keyword evidence="9" id="KW-0326">Glycosidase</keyword>
<protein>
    <recommendedName>
        <fullName evidence="4">beta-glucosidase</fullName>
        <ecNumber evidence="4">3.2.1.21</ecNumber>
    </recommendedName>
</protein>
<dbReference type="PANTHER" id="PTHR42715">
    <property type="entry name" value="BETA-GLUCOSIDASE"/>
    <property type="match status" value="1"/>
</dbReference>
<evidence type="ECO:0000256" key="4">
    <source>
        <dbReference type="ARBA" id="ARBA00012744"/>
    </source>
</evidence>
<reference evidence="11" key="2">
    <citation type="submission" date="2024-01" db="EMBL/GenBank/DDBJ databases">
        <title>Comparative genomics of Cryptococcus and Kwoniella reveals pathogenesis evolution and contrasting modes of karyotype evolution via chromosome fusion or intercentromeric recombination.</title>
        <authorList>
            <person name="Coelho M.A."/>
            <person name="David-Palma M."/>
            <person name="Shea T."/>
            <person name="Bowers K."/>
            <person name="McGinley-Smith S."/>
            <person name="Mohammad A.W."/>
            <person name="Gnirke A."/>
            <person name="Yurkov A.M."/>
            <person name="Nowrousian M."/>
            <person name="Sun S."/>
            <person name="Cuomo C.A."/>
            <person name="Heitman J."/>
        </authorList>
    </citation>
    <scope>NUCLEOTIDE SEQUENCE</scope>
    <source>
        <strain evidence="11">CBS 12478</strain>
    </source>
</reference>
<keyword evidence="5" id="KW-0378">Hydrolase</keyword>
<keyword evidence="12" id="KW-1185">Reference proteome</keyword>
<sequence>MLLKTLLAATVLVLPHAHAQYVIPAADGSDGWADAFYKAKELVAQMTFEEKLNTTQQLQAPRVGAVPRLGYTGLYYADGSEGIRGLPFASAFDMALNGAASFDRGLLYRRAAAIGEEARGKGINVQFGPGVNLMRVPEAGRGFEYYGADPYLAGQAAEQHVKGVQANGVMALMRHYINNEQESGRHYTNVLVDDRTAHELYIWPFQDAVHAGVVSAMCAYNAINGVHACNNEQTLGKWLHEELNFQGFVMSDFGSIIINEEGRSANAGCDTVIGFTAYPFNDTQIFGQAPFGPNSALSRALANGTVPQSRLDDMATRIVASWYKLGQDQDYPLLETTANVLSKEHNELIRELGAKSTILLKNENNTLPLKNVKYLYVFGQAASVDLYGFPRPGGFSFGIDDDKGTFPGGQGSSYANLPYLITPFEALQSRARKDQSQVFGYFDNFNHTRQATYAAAADALNATCLVDVRNQCSEGYDRANLTASWEGDQTILAVASRCADTVVIYSACGPFNVTSWVDHPNITAILNPGGGGQEAGNSLVDILYGEVNPSARLPYTIGYQLADYPAVADTTLRPPNTSYADIDYSEGLYIDYRWFDKNEIEPAFEFGFGLSYTTFSYSDLSVQPSTASLYADEKPSSQALYDCLALVTISITNSGEVDGTEIPQLYLGSPAADSPVKVLRGFESVYLKKGESNTVTYQLTRRDLSYWNTQIEGWTLPTGEFQVYVGASSRDIRASGKMSFQLQ</sequence>
<comment type="similarity">
    <text evidence="3">Belongs to the glycosyl hydrolase 3 family.</text>
</comment>
<dbReference type="InterPro" id="IPR013783">
    <property type="entry name" value="Ig-like_fold"/>
</dbReference>
<accession>A0A5M6C1E1</accession>
<reference evidence="11" key="1">
    <citation type="submission" date="2017-08" db="EMBL/GenBank/DDBJ databases">
        <authorList>
            <person name="Cuomo C."/>
            <person name="Billmyre B."/>
            <person name="Heitman J."/>
        </authorList>
    </citation>
    <scope>NUCLEOTIDE SEQUENCE</scope>
    <source>
        <strain evidence="11">CBS 12478</strain>
    </source>
</reference>
<evidence type="ECO:0000256" key="5">
    <source>
        <dbReference type="ARBA" id="ARBA00022801"/>
    </source>
</evidence>
<dbReference type="InterPro" id="IPR001764">
    <property type="entry name" value="Glyco_hydro_3_N"/>
</dbReference>
<dbReference type="EC" id="3.2.1.21" evidence="4"/>
<dbReference type="KEGG" id="ksn:43589529"/>
<dbReference type="Pfam" id="PF00933">
    <property type="entry name" value="Glyco_hydro_3"/>
    <property type="match status" value="1"/>
</dbReference>
<dbReference type="GO" id="GO:0030245">
    <property type="term" value="P:cellulose catabolic process"/>
    <property type="evidence" value="ECO:0007669"/>
    <property type="project" value="UniProtKB-KW"/>
</dbReference>